<reference evidence="1 2" key="1">
    <citation type="submission" date="2019-09" db="EMBL/GenBank/DDBJ databases">
        <title>Arenimonas chukotkensis sp. nov., a bacterium isolated from Chukotka hot spring, Arctic region, Russia.</title>
        <authorList>
            <person name="Zayulina K.S."/>
            <person name="Prokofeva M.I."/>
            <person name="Elcheninov A.G."/>
            <person name="Novikov A."/>
            <person name="Kochetkova T.V."/>
            <person name="Kublanov I.V."/>
        </authorList>
    </citation>
    <scope>NUCLEOTIDE SEQUENCE [LARGE SCALE GENOMIC DNA]</scope>
    <source>
        <strain evidence="1 2">3729k</strain>
    </source>
</reference>
<dbReference type="PANTHER" id="PTHR30164:SF2">
    <property type="entry name" value="PROTEIN MTFA"/>
    <property type="match status" value="1"/>
</dbReference>
<dbReference type="Gene3D" id="3.40.390.10">
    <property type="entry name" value="Collagenase (Catalytic Domain)"/>
    <property type="match status" value="1"/>
</dbReference>
<comment type="caution">
    <text evidence="1">The sequence shown here is derived from an EMBL/GenBank/DDBJ whole genome shotgun (WGS) entry which is preliminary data.</text>
</comment>
<dbReference type="InterPro" id="IPR024079">
    <property type="entry name" value="MetalloPept_cat_dom_sf"/>
</dbReference>
<dbReference type="InterPro" id="IPR010384">
    <property type="entry name" value="MtfA_fam"/>
</dbReference>
<dbReference type="Proteomes" id="UP000322165">
    <property type="component" value="Unassembled WGS sequence"/>
</dbReference>
<organism evidence="1 2">
    <name type="scientific">Arenimonas fontis</name>
    <dbReference type="NCBI Taxonomy" id="2608255"/>
    <lineage>
        <taxon>Bacteria</taxon>
        <taxon>Pseudomonadati</taxon>
        <taxon>Pseudomonadota</taxon>
        <taxon>Gammaproteobacteria</taxon>
        <taxon>Lysobacterales</taxon>
        <taxon>Lysobacteraceae</taxon>
        <taxon>Arenimonas</taxon>
    </lineage>
</organism>
<accession>A0A5B2ZEB8</accession>
<dbReference type="Pfam" id="PF06167">
    <property type="entry name" value="Peptidase_M90"/>
    <property type="match status" value="1"/>
</dbReference>
<evidence type="ECO:0000313" key="2">
    <source>
        <dbReference type="Proteomes" id="UP000322165"/>
    </source>
</evidence>
<keyword evidence="2" id="KW-1185">Reference proteome</keyword>
<reference evidence="1 2" key="2">
    <citation type="submission" date="2019-09" db="EMBL/GenBank/DDBJ databases">
        <authorList>
            <person name="Mazur A."/>
        </authorList>
    </citation>
    <scope>NUCLEOTIDE SEQUENCE [LARGE SCALE GENOMIC DNA]</scope>
    <source>
        <strain evidence="1 2">3729k</strain>
    </source>
</reference>
<dbReference type="CDD" id="cd20169">
    <property type="entry name" value="Peptidase_M90_mtfA"/>
    <property type="match status" value="1"/>
</dbReference>
<dbReference type="AlphaFoldDB" id="A0A5B2ZEB8"/>
<dbReference type="GO" id="GO:0008237">
    <property type="term" value="F:metallopeptidase activity"/>
    <property type="evidence" value="ECO:0007669"/>
    <property type="project" value="InterPro"/>
</dbReference>
<dbReference type="GO" id="GO:0005829">
    <property type="term" value="C:cytosol"/>
    <property type="evidence" value="ECO:0007669"/>
    <property type="project" value="TreeGrafter"/>
</dbReference>
<sequence>MFSLLRHFRSRPAPELPADRAADLARDLPWLARLRPERRQRLLALTARFLAEKTITPVQGLSLSPRQQAMIAALGCLPLIEFGAEGLHGWSQVLVYPGAFRAHRSHHDADTGVVTEWEDELSGEAWEQGPLVLSWDDLLADLAEPEAGYQLAVHEMAHKLDALDGAMDGTPPLPAAWQRQWARDFQAAYDSFRARVQAGEETAMDAYAAEAPEEFFAVASEYHFSAPALLSAEMPAVADHLLRLYGPSPIPGGKETQ</sequence>
<gene>
    <name evidence="1" type="ORF">F0415_05725</name>
</gene>
<dbReference type="SUPFAM" id="SSF55486">
    <property type="entry name" value="Metalloproteases ('zincins'), catalytic domain"/>
    <property type="match status" value="1"/>
</dbReference>
<dbReference type="InterPro" id="IPR042252">
    <property type="entry name" value="MtfA_N"/>
</dbReference>
<evidence type="ECO:0000313" key="1">
    <source>
        <dbReference type="EMBL" id="KAA2285412.1"/>
    </source>
</evidence>
<name>A0A5B2ZEB8_9GAMM</name>
<proteinExistence type="predicted"/>
<dbReference type="Gene3D" id="1.10.472.150">
    <property type="entry name" value="Glucose-regulated metallo-peptidase M90, N-terminal domain"/>
    <property type="match status" value="1"/>
</dbReference>
<dbReference type="GO" id="GO:0004177">
    <property type="term" value="F:aminopeptidase activity"/>
    <property type="evidence" value="ECO:0007669"/>
    <property type="project" value="TreeGrafter"/>
</dbReference>
<protein>
    <submittedName>
        <fullName evidence="1">Zinc-dependent peptidase</fullName>
    </submittedName>
</protein>
<dbReference type="EMBL" id="VUOD01000003">
    <property type="protein sequence ID" value="KAA2285412.1"/>
    <property type="molecule type" value="Genomic_DNA"/>
</dbReference>
<dbReference type="PANTHER" id="PTHR30164">
    <property type="entry name" value="MTFA PEPTIDASE"/>
    <property type="match status" value="1"/>
</dbReference>